<sequence>MPKIKTTRTKRPPEGFEEIEAILDDYAKKMRDAENESHEGKRKAESLWPIMRISHTRSRYIYELYYKREAISRELYDWLLKEGYADANLVAKWKKSGYEKLCCLRCIQTKDMNYQGSTCVCRVPKAQLRAGTIVECVHCANFPASKVPTLLWRSDRNVAWRGSVMGLLAEQVVHVARSLTARAAAPQQAGVLSGANPAAWDAADPIKLWVIQVIIITGMTQILALIFGRIRQPRVIAEVIGGVILGPSIMGRIPGFSKTIFNTNSMPLLTLTGNIGLVFFLFLIGLEIDVRLVKKNARVSAAVSLAGLLVPLGLGAALGVGVYREFTNHTVNFGYFILFVAVAVGITAFPVLCRILTELKLLDTPVGAIVLAAGVGNDVVGWILLALTVALVNASTGLTALYVLLASAGFVLFLLFPIKWAYLALAKRTGSLEQGSPTTTMMTITLIMTLFSAFFTDIIGVHAIFGGFLAGLVIPHENGYAISMVEKMEDFVAILFLPIYFTLSGLRTNLGLLNDGITWGYIVIICCVAFFSKFIACGLTAYAAGMSWRESGAIGSLMSCKGLVELIVLNVGYTAGILDQRTFSMFVLHAIILTVMTTPLTIFFYPEHAQTHEGSYRTPVKTDAESPRSAPADEQLKTRFSIVLEKIEQLPAAMAISQLLQPVAHSPPSYVSSVAEEKAVEAHGISPIPGANVSIDALRLIELTNRTSAVLRSQESDHLLHNDPILSIFRTFGTLNRLSVSAALSVVNYDEFPDAIAQHARNADSQMVILPWARGATYEEDGAKNPFDGVFNRSGSQDQTSSVVYSEFIRKAFLHSPTDVALFVDRGLSSGAPGDHFLLLPFLGGPDDRLALSFLVQLCANSNVQGKVVWISKMEGGSFVAGGEATHATMAAADTVYGPHTTQTRIVSDTADNVLWERFSASPRLIFSKESSPRPLARIAELVQAEIAVRSNAIVLLGRSRRMAVESHAAELQALTSSKGAVVGSSVAKTLGDVGAALVASGTSASLLVLQAAVASN</sequence>
<keyword evidence="14" id="KW-1185">Reference proteome</keyword>
<evidence type="ECO:0000256" key="9">
    <source>
        <dbReference type="ARBA" id="ARBA00023242"/>
    </source>
</evidence>
<evidence type="ECO:0000256" key="3">
    <source>
        <dbReference type="ARBA" id="ARBA00005287"/>
    </source>
</evidence>
<dbReference type="PRINTS" id="PR00322">
    <property type="entry name" value="G10"/>
</dbReference>
<keyword evidence="7" id="KW-0406">Ion transport</keyword>
<feature type="transmembrane region" description="Helical" evidence="11">
    <location>
        <begin position="551"/>
        <end position="573"/>
    </location>
</feature>
<feature type="transmembrane region" description="Helical" evidence="11">
    <location>
        <begin position="265"/>
        <end position="286"/>
    </location>
</feature>
<keyword evidence="5 11" id="KW-0812">Transmembrane</keyword>
<evidence type="ECO:0000256" key="11">
    <source>
        <dbReference type="SAM" id="Phobius"/>
    </source>
</evidence>
<gene>
    <name evidence="13" type="ORF">MYCIT1_LOCUS22670</name>
</gene>
<dbReference type="GO" id="GO:0005634">
    <property type="term" value="C:nucleus"/>
    <property type="evidence" value="ECO:0007669"/>
    <property type="project" value="UniProtKB-SubCell"/>
</dbReference>
<dbReference type="Pfam" id="PF01125">
    <property type="entry name" value="BUD31"/>
    <property type="match status" value="1"/>
</dbReference>
<feature type="transmembrane region" description="Helical" evidence="11">
    <location>
        <begin position="522"/>
        <end position="545"/>
    </location>
</feature>
<comment type="similarity">
    <text evidence="3">Belongs to the BUD31 (G10) family.</text>
</comment>
<dbReference type="InterPro" id="IPR006153">
    <property type="entry name" value="Cation/H_exchanger_TM"/>
</dbReference>
<keyword evidence="10" id="KW-0175">Coiled coil</keyword>
<feature type="transmembrane region" description="Helical" evidence="11">
    <location>
        <begin position="491"/>
        <end position="510"/>
    </location>
</feature>
<dbReference type="Pfam" id="PF00999">
    <property type="entry name" value="Na_H_Exchanger"/>
    <property type="match status" value="1"/>
</dbReference>
<evidence type="ECO:0000256" key="1">
    <source>
        <dbReference type="ARBA" id="ARBA00004123"/>
    </source>
</evidence>
<dbReference type="Proteomes" id="UP001295794">
    <property type="component" value="Unassembled WGS sequence"/>
</dbReference>
<dbReference type="PANTHER" id="PTHR32468">
    <property type="entry name" value="CATION/H + ANTIPORTER"/>
    <property type="match status" value="1"/>
</dbReference>
<accession>A0AAD2HE98</accession>
<keyword evidence="8 11" id="KW-0472">Membrane</keyword>
<dbReference type="GO" id="GO:0016020">
    <property type="term" value="C:membrane"/>
    <property type="evidence" value="ECO:0007669"/>
    <property type="project" value="UniProtKB-SubCell"/>
</dbReference>
<dbReference type="EMBL" id="CAVNYO010000405">
    <property type="protein sequence ID" value="CAK5275099.1"/>
    <property type="molecule type" value="Genomic_DNA"/>
</dbReference>
<name>A0AAD2HE98_9AGAR</name>
<comment type="caution">
    <text evidence="13">The sequence shown here is derived from an EMBL/GenBank/DDBJ whole genome shotgun (WGS) entry which is preliminary data.</text>
</comment>
<feature type="coiled-coil region" evidence="10">
    <location>
        <begin position="16"/>
        <end position="43"/>
    </location>
</feature>
<feature type="transmembrane region" description="Helical" evidence="11">
    <location>
        <begin position="235"/>
        <end position="253"/>
    </location>
</feature>
<dbReference type="GO" id="GO:0015297">
    <property type="term" value="F:antiporter activity"/>
    <property type="evidence" value="ECO:0007669"/>
    <property type="project" value="InterPro"/>
</dbReference>
<evidence type="ECO:0000256" key="6">
    <source>
        <dbReference type="ARBA" id="ARBA00022989"/>
    </source>
</evidence>
<evidence type="ECO:0000256" key="2">
    <source>
        <dbReference type="ARBA" id="ARBA00004141"/>
    </source>
</evidence>
<evidence type="ECO:0000256" key="4">
    <source>
        <dbReference type="ARBA" id="ARBA00022448"/>
    </source>
</evidence>
<protein>
    <recommendedName>
        <fullName evidence="12">Cation/H+ exchanger transmembrane domain-containing protein</fullName>
    </recommendedName>
</protein>
<evidence type="ECO:0000256" key="5">
    <source>
        <dbReference type="ARBA" id="ARBA00022692"/>
    </source>
</evidence>
<evidence type="ECO:0000256" key="7">
    <source>
        <dbReference type="ARBA" id="ARBA00023065"/>
    </source>
</evidence>
<evidence type="ECO:0000313" key="14">
    <source>
        <dbReference type="Proteomes" id="UP001295794"/>
    </source>
</evidence>
<proteinExistence type="inferred from homology"/>
<keyword evidence="9" id="KW-0539">Nucleus</keyword>
<reference evidence="13" key="1">
    <citation type="submission" date="2023-11" db="EMBL/GenBank/DDBJ databases">
        <authorList>
            <person name="De Vega J J."/>
            <person name="De Vega J J."/>
        </authorList>
    </citation>
    <scope>NUCLEOTIDE SEQUENCE</scope>
</reference>
<keyword evidence="4" id="KW-0813">Transport</keyword>
<evidence type="ECO:0000259" key="12">
    <source>
        <dbReference type="Pfam" id="PF00999"/>
    </source>
</evidence>
<evidence type="ECO:0000256" key="10">
    <source>
        <dbReference type="SAM" id="Coils"/>
    </source>
</evidence>
<organism evidence="13 14">
    <name type="scientific">Mycena citricolor</name>
    <dbReference type="NCBI Taxonomy" id="2018698"/>
    <lineage>
        <taxon>Eukaryota</taxon>
        <taxon>Fungi</taxon>
        <taxon>Dikarya</taxon>
        <taxon>Basidiomycota</taxon>
        <taxon>Agaricomycotina</taxon>
        <taxon>Agaricomycetes</taxon>
        <taxon>Agaricomycetidae</taxon>
        <taxon>Agaricales</taxon>
        <taxon>Marasmiineae</taxon>
        <taxon>Mycenaceae</taxon>
        <taxon>Mycena</taxon>
    </lineage>
</organism>
<feature type="transmembrane region" description="Helical" evidence="11">
    <location>
        <begin position="368"/>
        <end position="394"/>
    </location>
</feature>
<dbReference type="AlphaFoldDB" id="A0AAD2HE98"/>
<feature type="transmembrane region" description="Helical" evidence="11">
    <location>
        <begin position="335"/>
        <end position="356"/>
    </location>
</feature>
<feature type="transmembrane region" description="Helical" evidence="11">
    <location>
        <begin position="208"/>
        <end position="228"/>
    </location>
</feature>
<evidence type="ECO:0000313" key="13">
    <source>
        <dbReference type="EMBL" id="CAK5275099.1"/>
    </source>
</evidence>
<keyword evidence="6 11" id="KW-1133">Transmembrane helix</keyword>
<evidence type="ECO:0000256" key="8">
    <source>
        <dbReference type="ARBA" id="ARBA00023136"/>
    </source>
</evidence>
<dbReference type="PANTHER" id="PTHR32468:SF0">
    <property type="entry name" value="K(+)_H(+) ANTIPORTER 1"/>
    <property type="match status" value="1"/>
</dbReference>
<feature type="transmembrane region" description="Helical" evidence="11">
    <location>
        <begin position="400"/>
        <end position="425"/>
    </location>
</feature>
<feature type="transmembrane region" description="Helical" evidence="11">
    <location>
        <begin position="585"/>
        <end position="605"/>
    </location>
</feature>
<dbReference type="InterPro" id="IPR038770">
    <property type="entry name" value="Na+/solute_symporter_sf"/>
</dbReference>
<dbReference type="GO" id="GO:1902600">
    <property type="term" value="P:proton transmembrane transport"/>
    <property type="evidence" value="ECO:0007669"/>
    <property type="project" value="InterPro"/>
</dbReference>
<dbReference type="InterPro" id="IPR001748">
    <property type="entry name" value="BUD31"/>
</dbReference>
<dbReference type="Gene3D" id="1.20.1530.20">
    <property type="match status" value="1"/>
</dbReference>
<feature type="transmembrane region" description="Helical" evidence="11">
    <location>
        <begin position="298"/>
        <end position="323"/>
    </location>
</feature>
<feature type="domain" description="Cation/H+ exchanger transmembrane" evidence="12">
    <location>
        <begin position="223"/>
        <end position="602"/>
    </location>
</feature>
<comment type="subcellular location">
    <subcellularLocation>
        <location evidence="2">Membrane</location>
        <topology evidence="2">Multi-pass membrane protein</topology>
    </subcellularLocation>
    <subcellularLocation>
        <location evidence="1">Nucleus</location>
    </subcellularLocation>
</comment>
<dbReference type="InterPro" id="IPR050794">
    <property type="entry name" value="CPA2_transporter"/>
</dbReference>
<feature type="transmembrane region" description="Helical" evidence="11">
    <location>
        <begin position="446"/>
        <end position="471"/>
    </location>
</feature>